<evidence type="ECO:0000313" key="12">
    <source>
        <dbReference type="Proteomes" id="UP001480973"/>
    </source>
</evidence>
<dbReference type="PANTHER" id="PTHR30413:SF8">
    <property type="entry name" value="TRANSPORT PERMEASE PROTEIN"/>
    <property type="match status" value="1"/>
</dbReference>
<evidence type="ECO:0000256" key="8">
    <source>
        <dbReference type="ARBA" id="ARBA00023136"/>
    </source>
</evidence>
<comment type="caution">
    <text evidence="11">The sequence shown here is derived from an EMBL/GenBank/DDBJ whole genome shotgun (WGS) entry which is preliminary data.</text>
</comment>
<feature type="transmembrane region" description="Helical" evidence="9">
    <location>
        <begin position="201"/>
        <end position="219"/>
    </location>
</feature>
<reference evidence="11 12" key="1">
    <citation type="submission" date="2024-03" db="EMBL/GenBank/DDBJ databases">
        <title>Human intestinal bacterial collection.</title>
        <authorList>
            <person name="Pauvert C."/>
            <person name="Hitch T.C.A."/>
            <person name="Clavel T."/>
        </authorList>
    </citation>
    <scope>NUCLEOTIDE SEQUENCE [LARGE SCALE GENOMIC DNA]</scope>
    <source>
        <strain evidence="11 12">CLA-JM-H10</strain>
    </source>
</reference>
<feature type="transmembrane region" description="Helical" evidence="9">
    <location>
        <begin position="30"/>
        <end position="55"/>
    </location>
</feature>
<feature type="transmembrane region" description="Helical" evidence="9">
    <location>
        <begin position="136"/>
        <end position="160"/>
    </location>
</feature>
<dbReference type="InterPro" id="IPR047817">
    <property type="entry name" value="ABC2_TM_bact-type"/>
</dbReference>
<keyword evidence="4 9" id="KW-1003">Cell membrane</keyword>
<keyword evidence="6 9" id="KW-0812">Transmembrane</keyword>
<evidence type="ECO:0000313" key="11">
    <source>
        <dbReference type="EMBL" id="MEQ2535092.1"/>
    </source>
</evidence>
<keyword evidence="12" id="KW-1185">Reference proteome</keyword>
<gene>
    <name evidence="11" type="ORF">WMO38_08180</name>
</gene>
<feature type="transmembrane region" description="Helical" evidence="9">
    <location>
        <begin position="103"/>
        <end position="130"/>
    </location>
</feature>
<comment type="subcellular location">
    <subcellularLocation>
        <location evidence="1">Cell inner membrane</location>
        <topology evidence="1">Multi-pass membrane protein</topology>
    </subcellularLocation>
    <subcellularLocation>
        <location evidence="9">Cell membrane</location>
        <topology evidence="9">Multi-pass membrane protein</topology>
    </subcellularLocation>
</comment>
<dbReference type="InterPro" id="IPR013525">
    <property type="entry name" value="ABC2_TM"/>
</dbReference>
<organism evidence="11 12">
    <name type="scientific">Lachnospira intestinalis</name>
    <dbReference type="NCBI Taxonomy" id="3133158"/>
    <lineage>
        <taxon>Bacteria</taxon>
        <taxon>Bacillati</taxon>
        <taxon>Bacillota</taxon>
        <taxon>Clostridia</taxon>
        <taxon>Lachnospirales</taxon>
        <taxon>Lachnospiraceae</taxon>
        <taxon>Lachnospira</taxon>
    </lineage>
</organism>
<comment type="similarity">
    <text evidence="2 9">Belongs to the ABC-2 integral membrane protein family.</text>
</comment>
<dbReference type="Pfam" id="PF01061">
    <property type="entry name" value="ABC2_membrane"/>
    <property type="match status" value="1"/>
</dbReference>
<name>A0ABV1GP35_9FIRM</name>
<sequence>MQHLKELYEYREMIFSLVRKDLRGRYKGSVLGFLWTFINPLLQLVVYTIVFSVIMRASYEQYYLFLFVALVPWMFFSSSVTDGASSILREKDMVKKIYFPREVLPIATVTSAFVNMILTFIVVFGVVIIAGRGIHIHAMLCLPIVMIVEYILCLGIALIVSSITVYLRDLQYILGIFVMALQYLTPVMYGVDMVENSGAGYWLVFLFNLNPMTPIIRIYRQIIYYGEVPELHSLLLALIVGIVFIVIGEVMFKKLQKGFAEEF</sequence>
<feature type="transmembrane region" description="Helical" evidence="9">
    <location>
        <begin position="172"/>
        <end position="189"/>
    </location>
</feature>
<keyword evidence="7 9" id="KW-1133">Transmembrane helix</keyword>
<evidence type="ECO:0000256" key="6">
    <source>
        <dbReference type="ARBA" id="ARBA00022692"/>
    </source>
</evidence>
<dbReference type="PROSITE" id="PS51012">
    <property type="entry name" value="ABC_TM2"/>
    <property type="match status" value="1"/>
</dbReference>
<dbReference type="EMBL" id="JBBMES010000007">
    <property type="protein sequence ID" value="MEQ2535092.1"/>
    <property type="molecule type" value="Genomic_DNA"/>
</dbReference>
<evidence type="ECO:0000256" key="4">
    <source>
        <dbReference type="ARBA" id="ARBA00022475"/>
    </source>
</evidence>
<feature type="transmembrane region" description="Helical" evidence="9">
    <location>
        <begin position="61"/>
        <end position="82"/>
    </location>
</feature>
<evidence type="ECO:0000259" key="10">
    <source>
        <dbReference type="PROSITE" id="PS51012"/>
    </source>
</evidence>
<feature type="domain" description="ABC transmembrane type-2" evidence="10">
    <location>
        <begin position="31"/>
        <end position="255"/>
    </location>
</feature>
<evidence type="ECO:0000256" key="2">
    <source>
        <dbReference type="ARBA" id="ARBA00007783"/>
    </source>
</evidence>
<accession>A0ABV1GP35</accession>
<keyword evidence="3 9" id="KW-0813">Transport</keyword>
<dbReference type="PANTHER" id="PTHR30413">
    <property type="entry name" value="INNER MEMBRANE TRANSPORT PERMEASE"/>
    <property type="match status" value="1"/>
</dbReference>
<protein>
    <recommendedName>
        <fullName evidence="9">Transport permease protein</fullName>
    </recommendedName>
</protein>
<dbReference type="Proteomes" id="UP001480973">
    <property type="component" value="Unassembled WGS sequence"/>
</dbReference>
<evidence type="ECO:0000256" key="7">
    <source>
        <dbReference type="ARBA" id="ARBA00022989"/>
    </source>
</evidence>
<evidence type="ECO:0000256" key="9">
    <source>
        <dbReference type="RuleBase" id="RU361157"/>
    </source>
</evidence>
<proteinExistence type="inferred from homology"/>
<evidence type="ECO:0000256" key="3">
    <source>
        <dbReference type="ARBA" id="ARBA00022448"/>
    </source>
</evidence>
<evidence type="ECO:0000256" key="5">
    <source>
        <dbReference type="ARBA" id="ARBA00022519"/>
    </source>
</evidence>
<feature type="transmembrane region" description="Helical" evidence="9">
    <location>
        <begin position="231"/>
        <end position="252"/>
    </location>
</feature>
<keyword evidence="5" id="KW-0997">Cell inner membrane</keyword>
<keyword evidence="8 9" id="KW-0472">Membrane</keyword>
<evidence type="ECO:0000256" key="1">
    <source>
        <dbReference type="ARBA" id="ARBA00004429"/>
    </source>
</evidence>